<dbReference type="RefSeq" id="WP_055286712.1">
    <property type="nucleotide sequence ID" value="NZ_CYYP01000010.1"/>
</dbReference>
<accession>A0A174DLF0</accession>
<protein>
    <submittedName>
        <fullName evidence="2">Putative agmatine deiminase</fullName>
        <ecNumber evidence="2">3.5.3.12</ecNumber>
    </submittedName>
</protein>
<dbReference type="GO" id="GO:0004668">
    <property type="term" value="F:protein-arginine deiminase activity"/>
    <property type="evidence" value="ECO:0007669"/>
    <property type="project" value="InterPro"/>
</dbReference>
<gene>
    <name evidence="2" type="primary">aguA</name>
    <name evidence="2" type="ORF">ERS852381_01279</name>
</gene>
<dbReference type="InterPro" id="IPR007466">
    <property type="entry name" value="Peptidyl-Arg-deiminase_porph"/>
</dbReference>
<dbReference type="GO" id="GO:0009446">
    <property type="term" value="P:putrescine biosynthetic process"/>
    <property type="evidence" value="ECO:0007669"/>
    <property type="project" value="InterPro"/>
</dbReference>
<organism evidence="2 3">
    <name type="scientific">Collinsella aerofaciens</name>
    <dbReference type="NCBI Taxonomy" id="74426"/>
    <lineage>
        <taxon>Bacteria</taxon>
        <taxon>Bacillati</taxon>
        <taxon>Actinomycetota</taxon>
        <taxon>Coriobacteriia</taxon>
        <taxon>Coriobacteriales</taxon>
        <taxon>Coriobacteriaceae</taxon>
        <taxon>Collinsella</taxon>
    </lineage>
</organism>
<dbReference type="Proteomes" id="UP000095468">
    <property type="component" value="Unassembled WGS sequence"/>
</dbReference>
<dbReference type="SUPFAM" id="SSF55909">
    <property type="entry name" value="Pentein"/>
    <property type="match status" value="1"/>
</dbReference>
<dbReference type="PANTHER" id="PTHR31377">
    <property type="entry name" value="AGMATINE DEIMINASE-RELATED"/>
    <property type="match status" value="1"/>
</dbReference>
<dbReference type="EMBL" id="CYYP01000010">
    <property type="protein sequence ID" value="CUO24998.1"/>
    <property type="molecule type" value="Genomic_DNA"/>
</dbReference>
<dbReference type="AlphaFoldDB" id="A0A174DLF0"/>
<dbReference type="Gene3D" id="3.75.10.10">
    <property type="entry name" value="L-arginine/glycine Amidinotransferase, Chain A"/>
    <property type="match status" value="1"/>
</dbReference>
<dbReference type="Pfam" id="PF04371">
    <property type="entry name" value="PAD_porph"/>
    <property type="match status" value="2"/>
</dbReference>
<evidence type="ECO:0000313" key="3">
    <source>
        <dbReference type="Proteomes" id="UP000095468"/>
    </source>
</evidence>
<evidence type="ECO:0000313" key="2">
    <source>
        <dbReference type="EMBL" id="CUO24998.1"/>
    </source>
</evidence>
<evidence type="ECO:0000256" key="1">
    <source>
        <dbReference type="ARBA" id="ARBA00022801"/>
    </source>
</evidence>
<reference evidence="2 3" key="1">
    <citation type="submission" date="2015-09" db="EMBL/GenBank/DDBJ databases">
        <authorList>
            <consortium name="Pathogen Informatics"/>
        </authorList>
    </citation>
    <scope>NUCLEOTIDE SEQUENCE [LARGE SCALE GENOMIC DNA]</scope>
    <source>
        <strain evidence="2 3">2789STDY5608823</strain>
    </source>
</reference>
<dbReference type="EC" id="3.5.3.12" evidence="2"/>
<dbReference type="PANTHER" id="PTHR31377:SF0">
    <property type="entry name" value="AGMATINE DEIMINASE-RELATED"/>
    <property type="match status" value="1"/>
</dbReference>
<sequence length="412" mass="46599">MYENYRMPGEFEKRSNVYVTWLPDYIRAEGYDNRQPCVDVIKALLEYGDVTVNLNCGTPGSYEEACSRLKEEGVDLDRIEITQFEDSNFYVRDNGPSIMVDDKGHSYMVNPTWTYYGVWDKNSPECQSARKAAVHMAVALGCFDIVNSEMVSEGGDREFDGHGTLIAIEDTECRKRNPEFTKEEVEAEYKRIYNLNKVIWLPQPMLEDDDYRLGILDEKEDGTPVFGMSFAAHIDEMCRFITPNKILLAEVSDEEAASSKAGAESRRRIEAAYEILSNETDWEGKPFEIVRMPTAEPIEVVIAPGDEDYELYKGFIDEMGGKFMDGTPWPEGPVHFYAAASYCNFLICNGVVLGQRYYHEGMSEVVKEKDGQAKAVLESCFPDRKVIMIDSLALNLSGGGVHCWTKDVAASR</sequence>
<keyword evidence="1 2" id="KW-0378">Hydrolase</keyword>
<dbReference type="GO" id="GO:0047632">
    <property type="term" value="F:agmatine deiminase activity"/>
    <property type="evidence" value="ECO:0007669"/>
    <property type="project" value="UniProtKB-EC"/>
</dbReference>
<name>A0A174DLF0_9ACTN</name>
<proteinExistence type="predicted"/>